<dbReference type="RefSeq" id="XP_041159989.1">
    <property type="nucleotide sequence ID" value="XM_041300140.1"/>
</dbReference>
<dbReference type="EMBL" id="JABBWE010000029">
    <property type="protein sequence ID" value="KAG1793591.1"/>
    <property type="molecule type" value="Genomic_DNA"/>
</dbReference>
<dbReference type="OrthoDB" id="2688715at2759"/>
<evidence type="ECO:0000313" key="3">
    <source>
        <dbReference type="EMBL" id="KAG1793591.1"/>
    </source>
</evidence>
<reference evidence="3" key="1">
    <citation type="journal article" date="2020" name="New Phytol.">
        <title>Comparative genomics reveals dynamic genome evolution in host specialist ectomycorrhizal fungi.</title>
        <authorList>
            <person name="Lofgren L.A."/>
            <person name="Nguyen N.H."/>
            <person name="Vilgalys R."/>
            <person name="Ruytinx J."/>
            <person name="Liao H.L."/>
            <person name="Branco S."/>
            <person name="Kuo A."/>
            <person name="LaButti K."/>
            <person name="Lipzen A."/>
            <person name="Andreopoulos W."/>
            <person name="Pangilinan J."/>
            <person name="Riley R."/>
            <person name="Hundley H."/>
            <person name="Na H."/>
            <person name="Barry K."/>
            <person name="Grigoriev I.V."/>
            <person name="Stajich J.E."/>
            <person name="Kennedy P.G."/>
        </authorList>
    </citation>
    <scope>NUCLEOTIDE SEQUENCE</scope>
    <source>
        <strain evidence="3">S12</strain>
    </source>
</reference>
<feature type="region of interest" description="Disordered" evidence="1">
    <location>
        <begin position="75"/>
        <end position="184"/>
    </location>
</feature>
<accession>A0A9P7DGR1</accession>
<sequence length="275" mass="30763">MSSHPIEIPLVDAMNVDIPTPVEIRDPYPSHSHSGRGRRSSRRRDWYKERGGPYQHEARTQNADAMSAFTSFFRAEAEASKPSQTLRRRTFPDRRAPPRKEELATQKEAHAFRQQVRAERHSESSRYHQRSHHLTLDNRHVPHSSSRSRGTRDQRAGPHPMGRPAPRAPDPFANQAPPPPKVQAPAMTAAQLIAAVVEDDARNPTVVLPPPLAPVPDPGPDVSEIVDAAERLDLERASRVSEFSDTEFFGKLVILAFLLSHVILIGILVDTYSAM</sequence>
<evidence type="ECO:0000313" key="4">
    <source>
        <dbReference type="Proteomes" id="UP000719766"/>
    </source>
</evidence>
<dbReference type="GeneID" id="64593904"/>
<comment type="caution">
    <text evidence="3">The sequence shown here is derived from an EMBL/GenBank/DDBJ whole genome shotgun (WGS) entry which is preliminary data.</text>
</comment>
<keyword evidence="4" id="KW-1185">Reference proteome</keyword>
<keyword evidence="2" id="KW-0472">Membrane</keyword>
<proteinExistence type="predicted"/>
<feature type="region of interest" description="Disordered" evidence="1">
    <location>
        <begin position="20"/>
        <end position="63"/>
    </location>
</feature>
<feature type="compositionally biased region" description="Basic and acidic residues" evidence="1">
    <location>
        <begin position="90"/>
        <end position="126"/>
    </location>
</feature>
<gene>
    <name evidence="3" type="ORF">HD556DRAFT_1308458</name>
</gene>
<evidence type="ECO:0000256" key="1">
    <source>
        <dbReference type="SAM" id="MobiDB-lite"/>
    </source>
</evidence>
<feature type="transmembrane region" description="Helical" evidence="2">
    <location>
        <begin position="248"/>
        <end position="269"/>
    </location>
</feature>
<feature type="compositionally biased region" description="Basic residues" evidence="1">
    <location>
        <begin position="33"/>
        <end position="42"/>
    </location>
</feature>
<keyword evidence="2" id="KW-1133">Transmembrane helix</keyword>
<evidence type="ECO:0000256" key="2">
    <source>
        <dbReference type="SAM" id="Phobius"/>
    </source>
</evidence>
<keyword evidence="2" id="KW-0812">Transmembrane</keyword>
<dbReference type="AlphaFoldDB" id="A0A9P7DGR1"/>
<name>A0A9P7DGR1_9AGAM</name>
<dbReference type="Proteomes" id="UP000719766">
    <property type="component" value="Unassembled WGS sequence"/>
</dbReference>
<protein>
    <submittedName>
        <fullName evidence="3">Uncharacterized protein</fullName>
    </submittedName>
</protein>
<feature type="compositionally biased region" description="Basic and acidic residues" evidence="1">
    <location>
        <begin position="43"/>
        <end position="59"/>
    </location>
</feature>
<organism evidence="3 4">
    <name type="scientific">Suillus plorans</name>
    <dbReference type="NCBI Taxonomy" id="116603"/>
    <lineage>
        <taxon>Eukaryota</taxon>
        <taxon>Fungi</taxon>
        <taxon>Dikarya</taxon>
        <taxon>Basidiomycota</taxon>
        <taxon>Agaricomycotina</taxon>
        <taxon>Agaricomycetes</taxon>
        <taxon>Agaricomycetidae</taxon>
        <taxon>Boletales</taxon>
        <taxon>Suillineae</taxon>
        <taxon>Suillaceae</taxon>
        <taxon>Suillus</taxon>
    </lineage>
</organism>